<dbReference type="InterPro" id="IPR016024">
    <property type="entry name" value="ARM-type_fold"/>
</dbReference>
<dbReference type="GO" id="GO:0006270">
    <property type="term" value="P:DNA replication initiation"/>
    <property type="evidence" value="ECO:0007669"/>
    <property type="project" value="TreeGrafter"/>
</dbReference>
<dbReference type="GO" id="GO:0003682">
    <property type="term" value="F:chromatin binding"/>
    <property type="evidence" value="ECO:0007669"/>
    <property type="project" value="TreeGrafter"/>
</dbReference>
<evidence type="ECO:0000256" key="6">
    <source>
        <dbReference type="ARBA" id="ARBA00032937"/>
    </source>
</evidence>
<dbReference type="GO" id="GO:0005730">
    <property type="term" value="C:nucleolus"/>
    <property type="evidence" value="ECO:0007669"/>
    <property type="project" value="UniProtKB-SubCell"/>
</dbReference>
<dbReference type="InterPro" id="IPR005612">
    <property type="entry name" value="CCAAT-binding_factor"/>
</dbReference>
<evidence type="ECO:0000256" key="1">
    <source>
        <dbReference type="ARBA" id="ARBA00004604"/>
    </source>
</evidence>
<keyword evidence="10" id="KW-1185">Reference proteome</keyword>
<dbReference type="Pfam" id="PF07540">
    <property type="entry name" value="NOC3p"/>
    <property type="match status" value="1"/>
</dbReference>
<dbReference type="InterPro" id="IPR011501">
    <property type="entry name" value="Noc3_N"/>
</dbReference>
<evidence type="ECO:0000256" key="5">
    <source>
        <dbReference type="ARBA" id="ARBA00032701"/>
    </source>
</evidence>
<proteinExistence type="inferred from homology"/>
<evidence type="ECO:0000256" key="3">
    <source>
        <dbReference type="ARBA" id="ARBA00023054"/>
    </source>
</evidence>
<keyword evidence="4" id="KW-0539">Nucleus</keyword>
<evidence type="ECO:0000313" key="10">
    <source>
        <dbReference type="Proteomes" id="UP000015104"/>
    </source>
</evidence>
<evidence type="ECO:0000256" key="4">
    <source>
        <dbReference type="ARBA" id="ARBA00023242"/>
    </source>
</evidence>
<dbReference type="AlphaFoldDB" id="T1JZE2"/>
<accession>T1JZE2</accession>
<evidence type="ECO:0000313" key="9">
    <source>
        <dbReference type="EnsemblMetazoa" id="tetur03g03640.1"/>
    </source>
</evidence>
<reference evidence="9" key="2">
    <citation type="submission" date="2015-06" db="UniProtKB">
        <authorList>
            <consortium name="EnsemblMetazoa"/>
        </authorList>
    </citation>
    <scope>IDENTIFICATION</scope>
</reference>
<dbReference type="PANTHER" id="PTHR14428">
    <property type="entry name" value="NUCLEOLAR COMPLEX PROTEIN 3"/>
    <property type="match status" value="1"/>
</dbReference>
<dbReference type="Pfam" id="PF03914">
    <property type="entry name" value="CBF"/>
    <property type="match status" value="1"/>
</dbReference>
<evidence type="ECO:0000259" key="8">
    <source>
        <dbReference type="Pfam" id="PF07540"/>
    </source>
</evidence>
<feature type="domain" description="Nucleolar complex-associated protein 3 N-terminal" evidence="8">
    <location>
        <begin position="41"/>
        <end position="142"/>
    </location>
</feature>
<sequence>MVASSNKKPHDFHVLLMEAKVTLKDDFLACLNKRERTIELLKDQIAGTCSTILGRPEKNLSRLRRLILLLDVKEDSEAFRLTFITGQKLVAFSILEVFKDLIPGYRVSEKIKEESNKKKRFKKTTISLRQYETRLLSIYKLYLARLRRMAQLLRKPKSQSSSFYRDILSTDLARERIAAVGVKCLCDLLVTHPHFNCRNHIIQTLVPFMTLSKHEAIADRVCTSFGTLFRQDKLGEVSLDAVKEIEKLIKACGLFVRPQVFAVFLELKIKEVEKKGQEKKDMNQVRKELDKMSRKTKRRLKASRKLDNVLLEAEASESYKRRLEHHTKILDHVFLSYFRILKRTILDLSDEEVKKARFRELLSPVLEGLSKFCHLINVEFFDDLINILFKLIKSDLLDAVQTLNSCQTVFSILSEEGSALNIDHQRFYTRLYQILPDIDLSIPTKTIIVLLKCLDTMIIKRRKTSFPRVVAFMKRCTSVSLQTNDAATLALLSFVRRMFIEHPRADILLDCESAGTGLFMPHVEDPEYCNAHATQLWELQLLKNHCNYGISQFAKHIINGCCSDEVRLRGQRI</sequence>
<comment type="subcellular location">
    <subcellularLocation>
        <location evidence="1">Nucleus</location>
        <location evidence="1">Nucleolus</location>
    </subcellularLocation>
</comment>
<dbReference type="EnsemblMetazoa" id="tetur03g03640.1">
    <property type="protein sequence ID" value="tetur03g03640.1"/>
    <property type="gene ID" value="tetur03g03640"/>
</dbReference>
<reference evidence="10" key="1">
    <citation type="submission" date="2011-08" db="EMBL/GenBank/DDBJ databases">
        <authorList>
            <person name="Rombauts S."/>
        </authorList>
    </citation>
    <scope>NUCLEOTIDE SEQUENCE</scope>
    <source>
        <strain evidence="10">London</strain>
    </source>
</reference>
<dbReference type="STRING" id="32264.T1JZE2"/>
<dbReference type="HOGENOM" id="CLU_012441_5_0_1"/>
<dbReference type="Proteomes" id="UP000015104">
    <property type="component" value="Unassembled WGS sequence"/>
</dbReference>
<dbReference type="PANTHER" id="PTHR14428:SF5">
    <property type="entry name" value="NUCLEOLAR COMPLEX PROTEIN 3 HOMOLOG"/>
    <property type="match status" value="1"/>
</dbReference>
<keyword evidence="3" id="KW-0175">Coiled coil</keyword>
<name>T1JZE2_TETUR</name>
<evidence type="ECO:0000256" key="2">
    <source>
        <dbReference type="ARBA" id="ARBA00007797"/>
    </source>
</evidence>
<dbReference type="eggNOG" id="KOG2153">
    <property type="taxonomic scope" value="Eukaryota"/>
</dbReference>
<dbReference type="InterPro" id="IPR016903">
    <property type="entry name" value="Nucleolar_cplx-assoc_3"/>
</dbReference>
<feature type="domain" description="CCAAT-binding factor" evidence="7">
    <location>
        <begin position="403"/>
        <end position="554"/>
    </location>
</feature>
<organism evidence="9 10">
    <name type="scientific">Tetranychus urticae</name>
    <name type="common">Two-spotted spider mite</name>
    <dbReference type="NCBI Taxonomy" id="32264"/>
    <lineage>
        <taxon>Eukaryota</taxon>
        <taxon>Metazoa</taxon>
        <taxon>Ecdysozoa</taxon>
        <taxon>Arthropoda</taxon>
        <taxon>Chelicerata</taxon>
        <taxon>Arachnida</taxon>
        <taxon>Acari</taxon>
        <taxon>Acariformes</taxon>
        <taxon>Trombidiformes</taxon>
        <taxon>Prostigmata</taxon>
        <taxon>Eleutherengona</taxon>
        <taxon>Raphignathae</taxon>
        <taxon>Tetranychoidea</taxon>
        <taxon>Tetranychidae</taxon>
        <taxon>Tetranychus</taxon>
    </lineage>
</organism>
<protein>
    <recommendedName>
        <fullName evidence="6">NOC3-like protein</fullName>
    </recommendedName>
    <alternativeName>
        <fullName evidence="5">Nucleolar complex-associated protein 3-like protein</fullName>
    </alternativeName>
</protein>
<comment type="similarity">
    <text evidence="2">Belongs to the CBF/MAK21 family.</text>
</comment>
<dbReference type="EMBL" id="CAEY01001120">
    <property type="status" value="NOT_ANNOTATED_CDS"/>
    <property type="molecule type" value="Genomic_DNA"/>
</dbReference>
<dbReference type="SUPFAM" id="SSF48371">
    <property type="entry name" value="ARM repeat"/>
    <property type="match status" value="1"/>
</dbReference>
<evidence type="ECO:0000259" key="7">
    <source>
        <dbReference type="Pfam" id="PF03914"/>
    </source>
</evidence>